<comment type="caution">
    <text evidence="1">The sequence shown here is derived from an EMBL/GenBank/DDBJ whole genome shotgun (WGS) entry which is preliminary data.</text>
</comment>
<dbReference type="STRING" id="1844972.A7K91_00690"/>
<evidence type="ECO:0000313" key="1">
    <source>
        <dbReference type="EMBL" id="OBR65223.1"/>
    </source>
</evidence>
<dbReference type="OrthoDB" id="9810012at2"/>
<gene>
    <name evidence="1" type="ORF">A7K91_00690</name>
</gene>
<sequence>MGSRIMHLLIGNNIAERLKIEDRTSFLLGSIAPDAVHSKDSSHFFKGEHRDFTRYIDYYGFFEKYKACPDQLYVLGYFVHLIADDLWLKGFYIPWLKNRMDNDSELYALYHNDFRLLNGKLLEHYGSADKLRSLISAPCKVTDLDEVKSTNVTDLVSHVLGDMDYDKKDLDTALRVFHFIQIEGYIETAVNMGVMHLESLG</sequence>
<organism evidence="1 2">
    <name type="scientific">Paenibacillus oryzae</name>
    <dbReference type="NCBI Taxonomy" id="1844972"/>
    <lineage>
        <taxon>Bacteria</taxon>
        <taxon>Bacillati</taxon>
        <taxon>Bacillota</taxon>
        <taxon>Bacilli</taxon>
        <taxon>Bacillales</taxon>
        <taxon>Paenibacillaceae</taxon>
        <taxon>Paenibacillus</taxon>
    </lineage>
</organism>
<reference evidence="1 2" key="1">
    <citation type="submission" date="2016-05" db="EMBL/GenBank/DDBJ databases">
        <title>Paenibacillus oryzae. sp. nov., isolated from the rice root.</title>
        <authorList>
            <person name="Zhang J."/>
            <person name="Zhang X."/>
        </authorList>
    </citation>
    <scope>NUCLEOTIDE SEQUENCE [LARGE SCALE GENOMIC DNA]</scope>
    <source>
        <strain evidence="1 2">1DrF-4</strain>
    </source>
</reference>
<protein>
    <submittedName>
        <fullName evidence="1">Hydrolase</fullName>
    </submittedName>
</protein>
<name>A0A1A5YI31_9BACL</name>
<accession>A0A1A5YI31</accession>
<keyword evidence="1" id="KW-0378">Hydrolase</keyword>
<dbReference type="GO" id="GO:0016787">
    <property type="term" value="F:hydrolase activity"/>
    <property type="evidence" value="ECO:0007669"/>
    <property type="project" value="UniProtKB-KW"/>
</dbReference>
<evidence type="ECO:0000313" key="2">
    <source>
        <dbReference type="Proteomes" id="UP000092024"/>
    </source>
</evidence>
<dbReference type="Proteomes" id="UP000092024">
    <property type="component" value="Unassembled WGS sequence"/>
</dbReference>
<proteinExistence type="predicted"/>
<dbReference type="EMBL" id="LYPA01000060">
    <property type="protein sequence ID" value="OBR65223.1"/>
    <property type="molecule type" value="Genomic_DNA"/>
</dbReference>
<dbReference type="AlphaFoldDB" id="A0A1A5YI31"/>
<keyword evidence="2" id="KW-1185">Reference proteome</keyword>